<dbReference type="InterPro" id="IPR001138">
    <property type="entry name" value="Zn2Cys6_DnaBD"/>
</dbReference>
<evidence type="ECO:0000313" key="8">
    <source>
        <dbReference type="Proteomes" id="UP000184188"/>
    </source>
</evidence>
<dbReference type="GO" id="GO:0008270">
    <property type="term" value="F:zinc ion binding"/>
    <property type="evidence" value="ECO:0007669"/>
    <property type="project" value="InterPro"/>
</dbReference>
<proteinExistence type="predicted"/>
<dbReference type="SMART" id="SM00066">
    <property type="entry name" value="GAL4"/>
    <property type="match status" value="1"/>
</dbReference>
<keyword evidence="5" id="KW-0539">Nucleus</keyword>
<dbReference type="PROSITE" id="PS00463">
    <property type="entry name" value="ZN2_CY6_FUNGAL_1"/>
    <property type="match status" value="1"/>
</dbReference>
<reference evidence="8" key="1">
    <citation type="journal article" date="2017" name="Genome Biol.">
        <title>Comparative genomics reveals high biological diversity and specific adaptations in the industrially and medically important fungal genus Aspergillus.</title>
        <authorList>
            <person name="de Vries R.P."/>
            <person name="Riley R."/>
            <person name="Wiebenga A."/>
            <person name="Aguilar-Osorio G."/>
            <person name="Amillis S."/>
            <person name="Uchima C.A."/>
            <person name="Anderluh G."/>
            <person name="Asadollahi M."/>
            <person name="Askin M."/>
            <person name="Barry K."/>
            <person name="Battaglia E."/>
            <person name="Bayram O."/>
            <person name="Benocci T."/>
            <person name="Braus-Stromeyer S.A."/>
            <person name="Caldana C."/>
            <person name="Canovas D."/>
            <person name="Cerqueira G.C."/>
            <person name="Chen F."/>
            <person name="Chen W."/>
            <person name="Choi C."/>
            <person name="Clum A."/>
            <person name="Dos Santos R.A."/>
            <person name="Damasio A.R."/>
            <person name="Diallinas G."/>
            <person name="Emri T."/>
            <person name="Fekete E."/>
            <person name="Flipphi M."/>
            <person name="Freyberg S."/>
            <person name="Gallo A."/>
            <person name="Gournas C."/>
            <person name="Habgood R."/>
            <person name="Hainaut M."/>
            <person name="Harispe M.L."/>
            <person name="Henrissat B."/>
            <person name="Hilden K.S."/>
            <person name="Hope R."/>
            <person name="Hossain A."/>
            <person name="Karabika E."/>
            <person name="Karaffa L."/>
            <person name="Karanyi Z."/>
            <person name="Krasevec N."/>
            <person name="Kuo A."/>
            <person name="Kusch H."/>
            <person name="LaButti K."/>
            <person name="Lagendijk E.L."/>
            <person name="Lapidus A."/>
            <person name="Levasseur A."/>
            <person name="Lindquist E."/>
            <person name="Lipzen A."/>
            <person name="Logrieco A.F."/>
            <person name="MacCabe A."/>
            <person name="Maekelae M.R."/>
            <person name="Malavazi I."/>
            <person name="Melin P."/>
            <person name="Meyer V."/>
            <person name="Mielnichuk N."/>
            <person name="Miskei M."/>
            <person name="Molnar A.P."/>
            <person name="Mule G."/>
            <person name="Ngan C.Y."/>
            <person name="Orejas M."/>
            <person name="Orosz E."/>
            <person name="Ouedraogo J.P."/>
            <person name="Overkamp K.M."/>
            <person name="Park H.-S."/>
            <person name="Perrone G."/>
            <person name="Piumi F."/>
            <person name="Punt P.J."/>
            <person name="Ram A.F."/>
            <person name="Ramon A."/>
            <person name="Rauscher S."/>
            <person name="Record E."/>
            <person name="Riano-Pachon D.M."/>
            <person name="Robert V."/>
            <person name="Roehrig J."/>
            <person name="Ruller R."/>
            <person name="Salamov A."/>
            <person name="Salih N.S."/>
            <person name="Samson R.A."/>
            <person name="Sandor E."/>
            <person name="Sanguinetti M."/>
            <person name="Schuetze T."/>
            <person name="Sepcic K."/>
            <person name="Shelest E."/>
            <person name="Sherlock G."/>
            <person name="Sophianopoulou V."/>
            <person name="Squina F.M."/>
            <person name="Sun H."/>
            <person name="Susca A."/>
            <person name="Todd R.B."/>
            <person name="Tsang A."/>
            <person name="Unkles S.E."/>
            <person name="van de Wiele N."/>
            <person name="van Rossen-Uffink D."/>
            <person name="Oliveira J.V."/>
            <person name="Vesth T.C."/>
            <person name="Visser J."/>
            <person name="Yu J.-H."/>
            <person name="Zhou M."/>
            <person name="Andersen M.R."/>
            <person name="Archer D.B."/>
            <person name="Baker S.E."/>
            <person name="Benoit I."/>
            <person name="Brakhage A.A."/>
            <person name="Braus G.H."/>
            <person name="Fischer R."/>
            <person name="Frisvad J.C."/>
            <person name="Goldman G.H."/>
            <person name="Houbraken J."/>
            <person name="Oakley B."/>
            <person name="Pocsi I."/>
            <person name="Scazzocchio C."/>
            <person name="Seiboth B."/>
            <person name="vanKuyk P.A."/>
            <person name="Wortman J."/>
            <person name="Dyer P.S."/>
            <person name="Grigoriev I.V."/>
        </authorList>
    </citation>
    <scope>NUCLEOTIDE SEQUENCE [LARGE SCALE GENOMIC DNA]</scope>
    <source>
        <strain evidence="8">CBS 506.65</strain>
    </source>
</reference>
<dbReference type="AlphaFoldDB" id="A0A1L9S6H9"/>
<dbReference type="EMBL" id="KV878356">
    <property type="protein sequence ID" value="OJJ42784.1"/>
    <property type="molecule type" value="Genomic_DNA"/>
</dbReference>
<dbReference type="Pfam" id="PF11951">
    <property type="entry name" value="Fungal_trans_2"/>
    <property type="match status" value="1"/>
</dbReference>
<evidence type="ECO:0000256" key="4">
    <source>
        <dbReference type="ARBA" id="ARBA00023163"/>
    </source>
</evidence>
<keyword evidence="3" id="KW-0238">DNA-binding</keyword>
<dbReference type="InterPro" id="IPR021858">
    <property type="entry name" value="Fun_TF"/>
</dbReference>
<evidence type="ECO:0000256" key="1">
    <source>
        <dbReference type="ARBA" id="ARBA00004123"/>
    </source>
</evidence>
<evidence type="ECO:0000256" key="3">
    <source>
        <dbReference type="ARBA" id="ARBA00023125"/>
    </source>
</evidence>
<keyword evidence="2" id="KW-0805">Transcription regulation</keyword>
<dbReference type="GeneID" id="34611674"/>
<dbReference type="Pfam" id="PF00172">
    <property type="entry name" value="Zn_clus"/>
    <property type="match status" value="1"/>
</dbReference>
<dbReference type="RefSeq" id="XP_022577294.1">
    <property type="nucleotide sequence ID" value="XM_022725209.1"/>
</dbReference>
<dbReference type="GO" id="GO:0005634">
    <property type="term" value="C:nucleus"/>
    <property type="evidence" value="ECO:0007669"/>
    <property type="project" value="UniProtKB-SubCell"/>
</dbReference>
<dbReference type="CDD" id="cd00067">
    <property type="entry name" value="GAL4"/>
    <property type="match status" value="1"/>
</dbReference>
<dbReference type="GO" id="GO:0045944">
    <property type="term" value="P:positive regulation of transcription by RNA polymerase II"/>
    <property type="evidence" value="ECO:0007669"/>
    <property type="project" value="TreeGrafter"/>
</dbReference>
<protein>
    <recommendedName>
        <fullName evidence="6">Zn(2)-C6 fungal-type domain-containing protein</fullName>
    </recommendedName>
</protein>
<dbReference type="OrthoDB" id="3251668at2759"/>
<dbReference type="Proteomes" id="UP000184188">
    <property type="component" value="Unassembled WGS sequence"/>
</dbReference>
<dbReference type="SUPFAM" id="SSF57701">
    <property type="entry name" value="Zn2/Cys6 DNA-binding domain"/>
    <property type="match status" value="1"/>
</dbReference>
<sequence>MNQNRHRSHTGCWTCKSARRRCDRARPACEACHRRGLVCEGYAVRLRWGSGIASRGRFRGALLPLEDAVPARLPGRQRDLLRNAQQLFTDFSTTGIQLLHATPTASPLLPLLPQLCRHSEALYNVCVALQALLSAPDDTTRFLHCFDAALTRFRAELASTSNSRNADGLPDATFTAGLLLCTIGSMHGLPWTMHLQGMYSLLRIPPTPSSPDMPFSSHLVEVMGVMDLPGLVLARQTSCLHVWRRHCFGRTGVEPVSGLPRSLLDLYSSTFHYADRDSRSAETAEAALWAWTGEGGNPLQYRLWEVHRLAAILNIRQHSVSVPSVPSVSSDTLAMRALDNLDALRQSCADSQAGSSVMNATSFPLFVVGMEIARLSSPPELRDIIRQCFHAQPQQVDAGLHVLLALLERVWAGDPVDIEQFLRQKNMEIRLI</sequence>
<evidence type="ECO:0000259" key="6">
    <source>
        <dbReference type="PROSITE" id="PS50048"/>
    </source>
</evidence>
<comment type="subcellular location">
    <subcellularLocation>
        <location evidence="1">Nucleus</location>
    </subcellularLocation>
</comment>
<organism evidence="7 8">
    <name type="scientific">Penicilliopsis zonata CBS 506.65</name>
    <dbReference type="NCBI Taxonomy" id="1073090"/>
    <lineage>
        <taxon>Eukaryota</taxon>
        <taxon>Fungi</taxon>
        <taxon>Dikarya</taxon>
        <taxon>Ascomycota</taxon>
        <taxon>Pezizomycotina</taxon>
        <taxon>Eurotiomycetes</taxon>
        <taxon>Eurotiomycetidae</taxon>
        <taxon>Eurotiales</taxon>
        <taxon>Aspergillaceae</taxon>
        <taxon>Penicilliopsis</taxon>
    </lineage>
</organism>
<dbReference type="STRING" id="1073090.A0A1L9S6H9"/>
<dbReference type="PANTHER" id="PTHR37534:SF44">
    <property type="entry name" value="ZN(II)2CYS6 TRANSCRIPTION FACTOR (EUROFUNG)"/>
    <property type="match status" value="1"/>
</dbReference>
<gene>
    <name evidence="7" type="ORF">ASPZODRAFT_146955</name>
</gene>
<name>A0A1L9S6H9_9EURO</name>
<dbReference type="Gene3D" id="4.10.240.10">
    <property type="entry name" value="Zn(2)-C6 fungal-type DNA-binding domain"/>
    <property type="match status" value="1"/>
</dbReference>
<evidence type="ECO:0000256" key="2">
    <source>
        <dbReference type="ARBA" id="ARBA00023015"/>
    </source>
</evidence>
<keyword evidence="8" id="KW-1185">Reference proteome</keyword>
<evidence type="ECO:0000256" key="5">
    <source>
        <dbReference type="ARBA" id="ARBA00023242"/>
    </source>
</evidence>
<dbReference type="PANTHER" id="PTHR37534">
    <property type="entry name" value="TRANSCRIPTIONAL ACTIVATOR PROTEIN UGA3"/>
    <property type="match status" value="1"/>
</dbReference>
<feature type="domain" description="Zn(2)-C6 fungal-type" evidence="6">
    <location>
        <begin position="11"/>
        <end position="39"/>
    </location>
</feature>
<dbReference type="PROSITE" id="PS50048">
    <property type="entry name" value="ZN2_CY6_FUNGAL_2"/>
    <property type="match status" value="1"/>
</dbReference>
<dbReference type="InterPro" id="IPR036864">
    <property type="entry name" value="Zn2-C6_fun-type_DNA-bd_sf"/>
</dbReference>
<dbReference type="GO" id="GO:0000981">
    <property type="term" value="F:DNA-binding transcription factor activity, RNA polymerase II-specific"/>
    <property type="evidence" value="ECO:0007669"/>
    <property type="project" value="InterPro"/>
</dbReference>
<dbReference type="GO" id="GO:0000976">
    <property type="term" value="F:transcription cis-regulatory region binding"/>
    <property type="evidence" value="ECO:0007669"/>
    <property type="project" value="TreeGrafter"/>
</dbReference>
<keyword evidence="4" id="KW-0804">Transcription</keyword>
<dbReference type="VEuPathDB" id="FungiDB:ASPZODRAFT_146955"/>
<evidence type="ECO:0000313" key="7">
    <source>
        <dbReference type="EMBL" id="OJJ42784.1"/>
    </source>
</evidence>
<accession>A0A1L9S6H9</accession>